<dbReference type="RefSeq" id="WP_058182918.1">
    <property type="nucleotide sequence ID" value="NZ_LMTZ01000001.1"/>
</dbReference>
<sequence>MNMGRGGYRRNAGRKAGWRHGATKTIRVPIALREELLEISKQLDRGEYISQGTYSELNAILSTWQAKCDAEPLESGEWQKVQQLISEIRQLLSTDQTDSVSSVRMDECLSPEEGFERGHRRRRGRHFGRFGRFGDCERDFQGEDDCDRTTNDS</sequence>
<dbReference type="AlphaFoldDB" id="A0A0V8A0M3"/>
<evidence type="ECO:0000313" key="2">
    <source>
        <dbReference type="EMBL" id="KST70323.1"/>
    </source>
</evidence>
<keyword evidence="3" id="KW-1185">Reference proteome</keyword>
<evidence type="ECO:0000313" key="3">
    <source>
        <dbReference type="Proteomes" id="UP000053372"/>
    </source>
</evidence>
<feature type="region of interest" description="Disordered" evidence="1">
    <location>
        <begin position="126"/>
        <end position="153"/>
    </location>
</feature>
<evidence type="ECO:0000256" key="1">
    <source>
        <dbReference type="SAM" id="MobiDB-lite"/>
    </source>
</evidence>
<name>A0A0V8A0M3_9CYAN</name>
<comment type="caution">
    <text evidence="2">The sequence shown here is derived from an EMBL/GenBank/DDBJ whole genome shotgun (WGS) entry which is preliminary data.</text>
</comment>
<protein>
    <submittedName>
        <fullName evidence="2">Uncharacterized protein</fullName>
    </submittedName>
</protein>
<proteinExistence type="predicted"/>
<dbReference type="Proteomes" id="UP000053372">
    <property type="component" value="Unassembled WGS sequence"/>
</dbReference>
<reference evidence="2 3" key="1">
    <citation type="journal article" date="2015" name="Genome Announc.">
        <title>Draft Genome of the Euendolithic (true boring) Cyanobacterium Mastigocoleus testarum strain BC008.</title>
        <authorList>
            <person name="Guida B.S."/>
            <person name="Garcia-Pichel F."/>
        </authorList>
    </citation>
    <scope>NUCLEOTIDE SEQUENCE [LARGE SCALE GENOMIC DNA]</scope>
    <source>
        <strain evidence="2 3">BC008</strain>
    </source>
</reference>
<accession>A0A0V8A0M3</accession>
<feature type="compositionally biased region" description="Basic and acidic residues" evidence="1">
    <location>
        <begin position="132"/>
        <end position="153"/>
    </location>
</feature>
<dbReference type="OrthoDB" id="428709at2"/>
<gene>
    <name evidence="2" type="ORF">BC008_44790</name>
</gene>
<organism evidence="2 3">
    <name type="scientific">Mastigocoleus testarum BC008</name>
    <dbReference type="NCBI Taxonomy" id="371196"/>
    <lineage>
        <taxon>Bacteria</taxon>
        <taxon>Bacillati</taxon>
        <taxon>Cyanobacteriota</taxon>
        <taxon>Cyanophyceae</taxon>
        <taxon>Nostocales</taxon>
        <taxon>Hapalosiphonaceae</taxon>
        <taxon>Mastigocoleus</taxon>
    </lineage>
</organism>
<dbReference type="EMBL" id="LMTZ01000001">
    <property type="protein sequence ID" value="KST70323.1"/>
    <property type="molecule type" value="Genomic_DNA"/>
</dbReference>